<dbReference type="RefSeq" id="YP_009055309.1">
    <property type="nucleotide sequence ID" value="NC_024783.1"/>
</dbReference>
<name>A0A076YMB4_9CAUD</name>
<dbReference type="Proteomes" id="UP000202235">
    <property type="component" value="Segment"/>
</dbReference>
<protein>
    <submittedName>
        <fullName evidence="1">Uncharacterized protein</fullName>
    </submittedName>
</protein>
<dbReference type="KEGG" id="vg:20284445"/>
<proteinExistence type="predicted"/>
<dbReference type="GeneID" id="20284445"/>
<organism evidence="1 2">
    <name type="scientific">Escherichia phage EK99P-1</name>
    <dbReference type="NCBI Taxonomy" id="1527514"/>
    <lineage>
        <taxon>Viruses</taxon>
        <taxon>Duplodnaviria</taxon>
        <taxon>Heunggongvirae</taxon>
        <taxon>Uroviricota</taxon>
        <taxon>Caudoviricetes</taxon>
        <taxon>Dhillonvirus</taxon>
        <taxon>Dhillonvirus EK99P1</taxon>
    </lineage>
</organism>
<reference evidence="1 2" key="1">
    <citation type="submission" date="2014-07" db="EMBL/GenBank/DDBJ databases">
        <title>Virulent Bacteriophage Infecting Escherichia coli K99.</title>
        <authorList>
            <person name="Son J.S."/>
            <person name="Paik H.R."/>
            <person name="Park S.H."/>
            <person name="Kim B.K."/>
            <person name="Jun S.Y."/>
            <person name="Yoon S.J."/>
            <person name="Kang S.H."/>
        </authorList>
    </citation>
    <scope>NUCLEOTIDE SEQUENCE [LARGE SCALE GENOMIC DNA]</scope>
</reference>
<evidence type="ECO:0000313" key="2">
    <source>
        <dbReference type="Proteomes" id="UP000202235"/>
    </source>
</evidence>
<keyword evidence="2" id="KW-1185">Reference proteome</keyword>
<sequence>MNILIVDRDHAVVDQMQKDYNIDPRRDRVRRVSRPEHLLGMDLTGWLVITRRCHFVCNSYTARSARYTLIEELK</sequence>
<evidence type="ECO:0000313" key="1">
    <source>
        <dbReference type="EMBL" id="AIK68743.1"/>
    </source>
</evidence>
<accession>A0A076YMB4</accession>
<dbReference type="EMBL" id="KM233151">
    <property type="protein sequence ID" value="AIK68743.1"/>
    <property type="molecule type" value="Genomic_DNA"/>
</dbReference>
<gene>
    <name evidence="1" type="ORF">EK99P-1_0031</name>
</gene>
<dbReference type="OrthoDB" id="24192at10239"/>